<sequence>MARLVVAFLMIGAMLCCAASASRVAPWARLARLGGDAQTIKWLQQNLRLHGSEEQEEGCAIIATKYEVPPSMRRDFVDAWMKVQQQTMDEETTNMYDMKKTMGDNVFFWTYGEWESMEKFMDHFTADYMAEFLGFLDEKDIMWHMYPLKNVTDNAAMHKDTRVSRKKGDDPRDMKAHVVIEYHVPPSKVEEFIDAWKDCAMDTWEEKDNSLYALRKVASMNHHFVAYGSWESYDAYMDHFMSKHTRKLRQFLDDTNIMYFSDPLMSMTDTSGKQL</sequence>
<keyword evidence="1" id="KW-0732">Signal</keyword>
<accession>A0ABQ5RZY2</accession>
<gene>
    <name evidence="3" type="ORF">VaNZ11_005242</name>
</gene>
<name>A0ABQ5RZY2_9CHLO</name>
<dbReference type="Gene3D" id="3.30.70.100">
    <property type="match status" value="2"/>
</dbReference>
<feature type="chain" id="PRO_5046850496" description="ABM domain-containing protein" evidence="1">
    <location>
        <begin position="22"/>
        <end position="275"/>
    </location>
</feature>
<evidence type="ECO:0000256" key="1">
    <source>
        <dbReference type="SAM" id="SignalP"/>
    </source>
</evidence>
<comment type="caution">
    <text evidence="3">The sequence shown here is derived from an EMBL/GenBank/DDBJ whole genome shotgun (WGS) entry which is preliminary data.</text>
</comment>
<dbReference type="InterPro" id="IPR050744">
    <property type="entry name" value="AI-2_Isomerase_LsrG"/>
</dbReference>
<evidence type="ECO:0000313" key="4">
    <source>
        <dbReference type="Proteomes" id="UP001165090"/>
    </source>
</evidence>
<organism evidence="3 4">
    <name type="scientific">Volvox africanus</name>
    <dbReference type="NCBI Taxonomy" id="51714"/>
    <lineage>
        <taxon>Eukaryota</taxon>
        <taxon>Viridiplantae</taxon>
        <taxon>Chlorophyta</taxon>
        <taxon>core chlorophytes</taxon>
        <taxon>Chlorophyceae</taxon>
        <taxon>CS clade</taxon>
        <taxon>Chlamydomonadales</taxon>
        <taxon>Volvocaceae</taxon>
        <taxon>Volvox</taxon>
    </lineage>
</organism>
<protein>
    <recommendedName>
        <fullName evidence="2">ABM domain-containing protein</fullName>
    </recommendedName>
</protein>
<evidence type="ECO:0000259" key="2">
    <source>
        <dbReference type="Pfam" id="PF03992"/>
    </source>
</evidence>
<dbReference type="InterPro" id="IPR007138">
    <property type="entry name" value="ABM_dom"/>
</dbReference>
<feature type="domain" description="ABM" evidence="2">
    <location>
        <begin position="177"/>
        <end position="248"/>
    </location>
</feature>
<dbReference type="EMBL" id="BSDZ01000013">
    <property type="protein sequence ID" value="GLI62571.1"/>
    <property type="molecule type" value="Genomic_DNA"/>
</dbReference>
<dbReference type="InterPro" id="IPR011008">
    <property type="entry name" value="Dimeric_a/b-barrel"/>
</dbReference>
<dbReference type="Pfam" id="PF03992">
    <property type="entry name" value="ABM"/>
    <property type="match status" value="2"/>
</dbReference>
<reference evidence="3 4" key="1">
    <citation type="journal article" date="2023" name="IScience">
        <title>Expanded male sex-determining region conserved during the evolution of homothallism in the green alga Volvox.</title>
        <authorList>
            <person name="Yamamoto K."/>
            <person name="Matsuzaki R."/>
            <person name="Mahakham W."/>
            <person name="Heman W."/>
            <person name="Sekimoto H."/>
            <person name="Kawachi M."/>
            <person name="Minakuchi Y."/>
            <person name="Toyoda A."/>
            <person name="Nozaki H."/>
        </authorList>
    </citation>
    <scope>NUCLEOTIDE SEQUENCE [LARGE SCALE GENOMIC DNA]</scope>
    <source>
        <strain evidence="3 4">NIES-4468</strain>
    </source>
</reference>
<proteinExistence type="predicted"/>
<dbReference type="SUPFAM" id="SSF54909">
    <property type="entry name" value="Dimeric alpha+beta barrel"/>
    <property type="match status" value="2"/>
</dbReference>
<feature type="signal peptide" evidence="1">
    <location>
        <begin position="1"/>
        <end position="21"/>
    </location>
</feature>
<keyword evidence="4" id="KW-1185">Reference proteome</keyword>
<evidence type="ECO:0000313" key="3">
    <source>
        <dbReference type="EMBL" id="GLI62571.1"/>
    </source>
</evidence>
<feature type="domain" description="ABM" evidence="2">
    <location>
        <begin position="61"/>
        <end position="132"/>
    </location>
</feature>
<dbReference type="Proteomes" id="UP001165090">
    <property type="component" value="Unassembled WGS sequence"/>
</dbReference>
<dbReference type="PANTHER" id="PTHR33336">
    <property type="entry name" value="QUINOL MONOOXYGENASE YGIN-RELATED"/>
    <property type="match status" value="1"/>
</dbReference>
<dbReference type="PANTHER" id="PTHR33336:SF15">
    <property type="entry name" value="ABM DOMAIN-CONTAINING PROTEIN"/>
    <property type="match status" value="1"/>
</dbReference>